<gene>
    <name evidence="2" type="ORF">J2S74_002231</name>
</gene>
<protein>
    <submittedName>
        <fullName evidence="2">Uncharacterized protein</fullName>
    </submittedName>
</protein>
<comment type="caution">
    <text evidence="2">The sequence shown here is derived from an EMBL/GenBank/DDBJ whole genome shotgun (WGS) entry which is preliminary data.</text>
</comment>
<sequence length="174" mass="20351">MLAILTVRLLFALPWLTLIFMKKEIIKRYTPVATFSALIVTLHGEMAYTQEWLKQEVPITDWLITFVPFTFGSFLIGTIWIFAFTYGRFWLYLIVNILVDAFFAFGLHKFLIVPLGIVTELKHGSLEVFIAFLIMALFLYAYQLWIDSALFRTESTSKEKGFKARFPYIIRNLK</sequence>
<feature type="transmembrane region" description="Helical" evidence="1">
    <location>
        <begin position="60"/>
        <end position="83"/>
    </location>
</feature>
<evidence type="ECO:0000313" key="3">
    <source>
        <dbReference type="Proteomes" id="UP001230005"/>
    </source>
</evidence>
<reference evidence="2 3" key="1">
    <citation type="submission" date="2023-07" db="EMBL/GenBank/DDBJ databases">
        <title>Genomic Encyclopedia of Type Strains, Phase IV (KMG-IV): sequencing the most valuable type-strain genomes for metagenomic binning, comparative biology and taxonomic classification.</title>
        <authorList>
            <person name="Goeker M."/>
        </authorList>
    </citation>
    <scope>NUCLEOTIDE SEQUENCE [LARGE SCALE GENOMIC DNA]</scope>
    <source>
        <strain evidence="2 3">DSM 9768</strain>
    </source>
</reference>
<evidence type="ECO:0000256" key="1">
    <source>
        <dbReference type="SAM" id="Phobius"/>
    </source>
</evidence>
<keyword evidence="1" id="KW-1133">Transmembrane helix</keyword>
<feature type="transmembrane region" description="Helical" evidence="1">
    <location>
        <begin position="128"/>
        <end position="146"/>
    </location>
</feature>
<proteinExistence type="predicted"/>
<dbReference type="RefSeq" id="WP_307325364.1">
    <property type="nucleotide sequence ID" value="NZ_JAUSUG010000007.1"/>
</dbReference>
<dbReference type="EMBL" id="JAUSUG010000007">
    <property type="protein sequence ID" value="MDQ0254852.1"/>
    <property type="molecule type" value="Genomic_DNA"/>
</dbReference>
<feature type="transmembrane region" description="Helical" evidence="1">
    <location>
        <begin position="89"/>
        <end position="107"/>
    </location>
</feature>
<dbReference type="Proteomes" id="UP001230005">
    <property type="component" value="Unassembled WGS sequence"/>
</dbReference>
<keyword evidence="1" id="KW-0812">Transmembrane</keyword>
<accession>A0ABT9ZUD1</accession>
<keyword evidence="3" id="KW-1185">Reference proteome</keyword>
<organism evidence="2 3">
    <name type="scientific">Evansella vedderi</name>
    <dbReference type="NCBI Taxonomy" id="38282"/>
    <lineage>
        <taxon>Bacteria</taxon>
        <taxon>Bacillati</taxon>
        <taxon>Bacillota</taxon>
        <taxon>Bacilli</taxon>
        <taxon>Bacillales</taxon>
        <taxon>Bacillaceae</taxon>
        <taxon>Evansella</taxon>
    </lineage>
</organism>
<evidence type="ECO:0000313" key="2">
    <source>
        <dbReference type="EMBL" id="MDQ0254852.1"/>
    </source>
</evidence>
<keyword evidence="1" id="KW-0472">Membrane</keyword>
<name>A0ABT9ZUD1_9BACI</name>